<feature type="non-terminal residue" evidence="1">
    <location>
        <position position="1"/>
    </location>
</feature>
<name>A0A0F3GJM4_9BACT</name>
<accession>A0A0F3GJM4</accession>
<dbReference type="EMBL" id="LACI01002444">
    <property type="protein sequence ID" value="KJU82027.1"/>
    <property type="molecule type" value="Genomic_DNA"/>
</dbReference>
<organism evidence="1 2">
    <name type="scientific">Candidatus Magnetobacterium bavaricum</name>
    <dbReference type="NCBI Taxonomy" id="29290"/>
    <lineage>
        <taxon>Bacteria</taxon>
        <taxon>Pseudomonadati</taxon>
        <taxon>Nitrospirota</taxon>
        <taxon>Thermodesulfovibrionia</taxon>
        <taxon>Thermodesulfovibrionales</taxon>
        <taxon>Candidatus Magnetobacteriaceae</taxon>
        <taxon>Candidatus Magnetobacterium</taxon>
    </lineage>
</organism>
<dbReference type="AlphaFoldDB" id="A0A0F3GJM4"/>
<reference evidence="1 2" key="1">
    <citation type="submission" date="2015-02" db="EMBL/GenBank/DDBJ databases">
        <title>Single-cell genomics of uncultivated deep-branching MTB reveals a conserved set of magnetosome genes.</title>
        <authorList>
            <person name="Kolinko S."/>
            <person name="Richter M."/>
            <person name="Glockner F.O."/>
            <person name="Brachmann A."/>
            <person name="Schuler D."/>
        </authorList>
    </citation>
    <scope>NUCLEOTIDE SEQUENCE [LARGE SCALE GENOMIC DNA]</scope>
    <source>
        <strain evidence="1">TM-1</strain>
    </source>
</reference>
<keyword evidence="2" id="KW-1185">Reference proteome</keyword>
<evidence type="ECO:0000313" key="2">
    <source>
        <dbReference type="Proteomes" id="UP000033423"/>
    </source>
</evidence>
<gene>
    <name evidence="1" type="ORF">MBAV_005780</name>
</gene>
<protein>
    <submittedName>
        <fullName evidence="1">Uncharacterized protein</fullName>
    </submittedName>
</protein>
<sequence>AVPVLLDHVISPVDTVTVLLPVPVLVTVSVLDEFEVKLAVTYIFLDITTVHVGADPKQSPFQPVKIVPPDAVAVRITFVPSVYVSVPVVEPDHVRKPVETVTLPLPFLVTVSILPEVDVNLAVTLISLYIVIVHVGADPKQSPPQPIKTAP</sequence>
<comment type="caution">
    <text evidence="1">The sequence shown here is derived from an EMBL/GenBank/DDBJ whole genome shotgun (WGS) entry which is preliminary data.</text>
</comment>
<evidence type="ECO:0000313" key="1">
    <source>
        <dbReference type="EMBL" id="KJU82027.1"/>
    </source>
</evidence>
<dbReference type="Proteomes" id="UP000033423">
    <property type="component" value="Unassembled WGS sequence"/>
</dbReference>
<proteinExistence type="predicted"/>